<dbReference type="Proteomes" id="UP001168575">
    <property type="component" value="Unassembled WGS sequence"/>
</dbReference>
<evidence type="ECO:0000313" key="3">
    <source>
        <dbReference type="Proteomes" id="UP001168575"/>
    </source>
</evidence>
<evidence type="ECO:0000259" key="1">
    <source>
        <dbReference type="PROSITE" id="PS51061"/>
    </source>
</evidence>
<proteinExistence type="predicted"/>
<dbReference type="Pfam" id="PF01424">
    <property type="entry name" value="R3H"/>
    <property type="match status" value="1"/>
</dbReference>
<dbReference type="PANTHER" id="PTHR35800">
    <property type="entry name" value="PROTEIN JAG"/>
    <property type="match status" value="1"/>
</dbReference>
<organism evidence="2 3">
    <name type="scientific">Phoenicibacter congonensis</name>
    <dbReference type="NCBI Taxonomy" id="1944646"/>
    <lineage>
        <taxon>Bacteria</taxon>
        <taxon>Bacillati</taxon>
        <taxon>Actinomycetota</taxon>
        <taxon>Coriobacteriia</taxon>
        <taxon>Eggerthellales</taxon>
        <taxon>Eggerthellaceae</taxon>
        <taxon>Phoenicibacter</taxon>
    </lineage>
</organism>
<dbReference type="Gene3D" id="3.30.1370.50">
    <property type="entry name" value="R3H-like domain"/>
    <property type="match status" value="1"/>
</dbReference>
<keyword evidence="3" id="KW-1185">Reference proteome</keyword>
<dbReference type="AlphaFoldDB" id="A0AA43U9L8"/>
<dbReference type="EMBL" id="JAUMVS010000002">
    <property type="protein sequence ID" value="MDO4841121.1"/>
    <property type="molecule type" value="Genomic_DNA"/>
</dbReference>
<feature type="domain" description="R3H" evidence="1">
    <location>
        <begin position="97"/>
        <end position="163"/>
    </location>
</feature>
<accession>A0AA43U9L8</accession>
<dbReference type="SUPFAM" id="SSF82708">
    <property type="entry name" value="R3H domain"/>
    <property type="match status" value="1"/>
</dbReference>
<comment type="caution">
    <text evidence="2">The sequence shown here is derived from an EMBL/GenBank/DDBJ whole genome shotgun (WGS) entry which is preliminary data.</text>
</comment>
<dbReference type="PANTHER" id="PTHR35800:SF1">
    <property type="entry name" value="RNA-BINDING PROTEIN KHPB"/>
    <property type="match status" value="1"/>
</dbReference>
<dbReference type="Gene3D" id="3.30.300.20">
    <property type="match status" value="1"/>
</dbReference>
<dbReference type="Pfam" id="PF13083">
    <property type="entry name" value="KH_KhpA-B"/>
    <property type="match status" value="1"/>
</dbReference>
<dbReference type="PROSITE" id="PS51061">
    <property type="entry name" value="R3H"/>
    <property type="match status" value="1"/>
</dbReference>
<dbReference type="InterPro" id="IPR015946">
    <property type="entry name" value="KH_dom-like_a/b"/>
</dbReference>
<dbReference type="SMART" id="SM00393">
    <property type="entry name" value="R3H"/>
    <property type="match status" value="1"/>
</dbReference>
<dbReference type="InterPro" id="IPR036867">
    <property type="entry name" value="R3H_dom_sf"/>
</dbReference>
<reference evidence="2" key="1">
    <citation type="submission" date="2023-07" db="EMBL/GenBank/DDBJ databases">
        <title>Between Cages and Wild: Unraveling the Impact of Captivity on Animal Microbiomes and Antimicrobial Resistance.</title>
        <authorList>
            <person name="Schmartz G.P."/>
            <person name="Rehner J."/>
            <person name="Schuff M.J."/>
            <person name="Becker S.L."/>
            <person name="Kravczyk M."/>
            <person name="Gurevich A."/>
            <person name="Francke R."/>
            <person name="Mueller R."/>
            <person name="Keller V."/>
            <person name="Keller A."/>
        </authorList>
    </citation>
    <scope>NUCLEOTIDE SEQUENCE</scope>
    <source>
        <strain evidence="2">S12M_St_49</strain>
    </source>
</reference>
<dbReference type="CDD" id="cd02644">
    <property type="entry name" value="R3H_jag"/>
    <property type="match status" value="1"/>
</dbReference>
<dbReference type="InterPro" id="IPR039247">
    <property type="entry name" value="KhpB"/>
</dbReference>
<sequence length="164" mass="18852">MEFRTEVSEEELDNIADASIETVKEISQYFELGEIEVNEYEGDEGELILDLDGEDLSVLIGRHGSTIQSFQQMVSLITSKKLGYKYPVTIDVHGYKGRQKNKLEDLAYKMANKALNQNRKVSLRPMSPYDRRIIHMALADEKEVETFSEGEGHDRHVVIRPIQY</sequence>
<evidence type="ECO:0000313" key="2">
    <source>
        <dbReference type="EMBL" id="MDO4841121.1"/>
    </source>
</evidence>
<dbReference type="GO" id="GO:0003723">
    <property type="term" value="F:RNA binding"/>
    <property type="evidence" value="ECO:0007669"/>
    <property type="project" value="InterPro"/>
</dbReference>
<dbReference type="InterPro" id="IPR001374">
    <property type="entry name" value="R3H_dom"/>
</dbReference>
<protein>
    <submittedName>
        <fullName evidence="2">R3H domain-containing nucleic acid-binding protein</fullName>
    </submittedName>
</protein>
<name>A0AA43U9L8_9ACTN</name>
<gene>
    <name evidence="2" type="ORF">Q3982_00380</name>
</gene>
<dbReference type="InterPro" id="IPR034079">
    <property type="entry name" value="R3H_KhpB"/>
</dbReference>